<protein>
    <recommendedName>
        <fullName evidence="6 14">Adenylyl-sulfate kinase</fullName>
        <ecNumber evidence="5 14">2.7.1.25</ecNumber>
    </recommendedName>
    <alternativeName>
        <fullName evidence="12 14">APS kinase</fullName>
    </alternativeName>
    <alternativeName>
        <fullName evidence="13 14">ATP adenosine-5'-phosphosulfate 3'-phosphotransferase</fullName>
    </alternativeName>
    <alternativeName>
        <fullName evidence="11 14">Adenosine-5'-phosphosulfate kinase</fullName>
    </alternativeName>
</protein>
<evidence type="ECO:0000256" key="4">
    <source>
        <dbReference type="ARBA" id="ARBA00007008"/>
    </source>
</evidence>
<feature type="active site" description="Phosphoserine intermediate" evidence="14">
    <location>
        <position position="118"/>
    </location>
</feature>
<evidence type="ECO:0000256" key="2">
    <source>
        <dbReference type="ARBA" id="ARBA00002632"/>
    </source>
</evidence>
<keyword evidence="8 14" id="KW-0547">Nucleotide-binding</keyword>
<evidence type="ECO:0000259" key="16">
    <source>
        <dbReference type="Pfam" id="PF01583"/>
    </source>
</evidence>
<evidence type="ECO:0000256" key="7">
    <source>
        <dbReference type="ARBA" id="ARBA00022679"/>
    </source>
</evidence>
<comment type="function">
    <text evidence="2 14 15">Catalyzes the synthesis of activated sulfate.</text>
</comment>
<evidence type="ECO:0000256" key="5">
    <source>
        <dbReference type="ARBA" id="ARBA00012121"/>
    </source>
</evidence>
<keyword evidence="14" id="KW-0597">Phosphoprotein</keyword>
<sequence length="214" mass="24557">MITVHKKNPNILQNKNIFWNTYHITQKDRECLHKHHAILLWFTGLSGSGKSAVAGILEKKLYQEKISTYILDGDNIRCGLCSDLGFSSQDRHENIRRIGEIARLMVDAGIVVLATCISPYQSDRIMIRNMFPQNCFVEIFVDTPINICEARDPKGLYKKARSGEIKNFIGVHIPYEIPKNPDIHLDGTQSVKTLINQLMQSCFLRFFFKNNCLK</sequence>
<dbReference type="InterPro" id="IPR002891">
    <property type="entry name" value="APS"/>
</dbReference>
<keyword evidence="18" id="KW-1185">Reference proteome</keyword>
<dbReference type="CDD" id="cd02027">
    <property type="entry name" value="APSK"/>
    <property type="match status" value="1"/>
</dbReference>
<dbReference type="SUPFAM" id="SSF52540">
    <property type="entry name" value="P-loop containing nucleoside triphosphate hydrolases"/>
    <property type="match status" value="1"/>
</dbReference>
<proteinExistence type="inferred from homology"/>
<accession>A0ABY4SWS4</accession>
<evidence type="ECO:0000256" key="10">
    <source>
        <dbReference type="ARBA" id="ARBA00022840"/>
    </source>
</evidence>
<dbReference type="NCBIfam" id="TIGR00455">
    <property type="entry name" value="apsK"/>
    <property type="match status" value="1"/>
</dbReference>
<evidence type="ECO:0000256" key="1">
    <source>
        <dbReference type="ARBA" id="ARBA00001823"/>
    </source>
</evidence>
<keyword evidence="7 14" id="KW-0808">Transferase</keyword>
<evidence type="ECO:0000313" key="18">
    <source>
        <dbReference type="Proteomes" id="UP001056834"/>
    </source>
</evidence>
<gene>
    <name evidence="14 17" type="primary">cysC</name>
    <name evidence="17" type="ORF">M9405_00730</name>
</gene>
<dbReference type="EMBL" id="CP097762">
    <property type="protein sequence ID" value="URJ25246.1"/>
    <property type="molecule type" value="Genomic_DNA"/>
</dbReference>
<keyword evidence="10 14" id="KW-0067">ATP-binding</keyword>
<evidence type="ECO:0000256" key="12">
    <source>
        <dbReference type="ARBA" id="ARBA00031393"/>
    </source>
</evidence>
<evidence type="ECO:0000256" key="13">
    <source>
        <dbReference type="ARBA" id="ARBA00031464"/>
    </source>
</evidence>
<dbReference type="Gene3D" id="3.40.50.300">
    <property type="entry name" value="P-loop containing nucleotide triphosphate hydrolases"/>
    <property type="match status" value="1"/>
</dbReference>
<evidence type="ECO:0000256" key="9">
    <source>
        <dbReference type="ARBA" id="ARBA00022777"/>
    </source>
</evidence>
<evidence type="ECO:0000256" key="11">
    <source>
        <dbReference type="ARBA" id="ARBA00029724"/>
    </source>
</evidence>
<reference evidence="17" key="1">
    <citation type="submission" date="2022-05" db="EMBL/GenBank/DDBJ databases">
        <title>Impact of host demography and evolutionary history on endosymbiont molecular evolution: a test in carpenter ants (Genus Camponotus) and their Blochmannia endosymbionts.</title>
        <authorList>
            <person name="Manthey J.D."/>
            <person name="Giron J.C."/>
            <person name="Hruska J.P."/>
        </authorList>
    </citation>
    <scope>NUCLEOTIDE SEQUENCE</scope>
    <source>
        <strain evidence="17">C-006</strain>
    </source>
</reference>
<dbReference type="InterPro" id="IPR059117">
    <property type="entry name" value="APS_kinase_dom"/>
</dbReference>
<feature type="domain" description="APS kinase" evidence="16">
    <location>
        <begin position="38"/>
        <end position="186"/>
    </location>
</feature>
<feature type="binding site" evidence="14">
    <location>
        <begin position="44"/>
        <end position="51"/>
    </location>
    <ligand>
        <name>ATP</name>
        <dbReference type="ChEBI" id="CHEBI:30616"/>
    </ligand>
</feature>
<dbReference type="EC" id="2.7.1.25" evidence="5 14"/>
<dbReference type="NCBIfam" id="NF003013">
    <property type="entry name" value="PRK03846.1"/>
    <property type="match status" value="1"/>
</dbReference>
<dbReference type="RefSeq" id="WP_250223377.1">
    <property type="nucleotide sequence ID" value="NZ_CP097762.1"/>
</dbReference>
<dbReference type="HAMAP" id="MF_00065">
    <property type="entry name" value="Adenylyl_sulf_kinase"/>
    <property type="match status" value="1"/>
</dbReference>
<dbReference type="GO" id="GO:0004020">
    <property type="term" value="F:adenylylsulfate kinase activity"/>
    <property type="evidence" value="ECO:0007669"/>
    <property type="project" value="UniProtKB-EC"/>
</dbReference>
<evidence type="ECO:0000313" key="17">
    <source>
        <dbReference type="EMBL" id="URJ25246.1"/>
    </source>
</evidence>
<name>A0ABY4SWS4_9ENTR</name>
<evidence type="ECO:0000256" key="15">
    <source>
        <dbReference type="RuleBase" id="RU004347"/>
    </source>
</evidence>
<dbReference type="Proteomes" id="UP001056834">
    <property type="component" value="Chromosome"/>
</dbReference>
<dbReference type="PANTHER" id="PTHR11055">
    <property type="entry name" value="BIFUNCTIONAL 3'-PHOSPHOADENOSINE 5'-PHOSPHOSULFATE SYNTHASE"/>
    <property type="match status" value="1"/>
</dbReference>
<organism evidence="17 18">
    <name type="scientific">Candidatus Blochmannia ocreatus</name>
    <name type="common">nom. nud.</name>
    <dbReference type="NCBI Taxonomy" id="251538"/>
    <lineage>
        <taxon>Bacteria</taxon>
        <taxon>Pseudomonadati</taxon>
        <taxon>Pseudomonadota</taxon>
        <taxon>Gammaproteobacteria</taxon>
        <taxon>Enterobacterales</taxon>
        <taxon>Enterobacteriaceae</taxon>
        <taxon>ant endosymbionts</taxon>
        <taxon>Candidatus Blochmanniella</taxon>
    </lineage>
</organism>
<evidence type="ECO:0000256" key="8">
    <source>
        <dbReference type="ARBA" id="ARBA00022741"/>
    </source>
</evidence>
<dbReference type="Pfam" id="PF01583">
    <property type="entry name" value="APS_kinase"/>
    <property type="match status" value="1"/>
</dbReference>
<dbReference type="InterPro" id="IPR027417">
    <property type="entry name" value="P-loop_NTPase"/>
</dbReference>
<comment type="pathway">
    <text evidence="3 14 15">Sulfur metabolism; hydrogen sulfide biosynthesis; sulfite from sulfate: step 2/3.</text>
</comment>
<dbReference type="PANTHER" id="PTHR11055:SF63">
    <property type="entry name" value="ADENYLYL-SULFATE KINASE 1, CHLOROPLASTIC"/>
    <property type="match status" value="1"/>
</dbReference>
<comment type="catalytic activity">
    <reaction evidence="1 14 15">
        <text>adenosine 5'-phosphosulfate + ATP = 3'-phosphoadenylyl sulfate + ADP + H(+)</text>
        <dbReference type="Rhea" id="RHEA:24152"/>
        <dbReference type="ChEBI" id="CHEBI:15378"/>
        <dbReference type="ChEBI" id="CHEBI:30616"/>
        <dbReference type="ChEBI" id="CHEBI:58243"/>
        <dbReference type="ChEBI" id="CHEBI:58339"/>
        <dbReference type="ChEBI" id="CHEBI:456216"/>
        <dbReference type="EC" id="2.7.1.25"/>
    </reaction>
</comment>
<evidence type="ECO:0000256" key="14">
    <source>
        <dbReference type="HAMAP-Rule" id="MF_00065"/>
    </source>
</evidence>
<keyword evidence="9 14" id="KW-0418">Kinase</keyword>
<evidence type="ECO:0000256" key="3">
    <source>
        <dbReference type="ARBA" id="ARBA00004806"/>
    </source>
</evidence>
<evidence type="ECO:0000256" key="6">
    <source>
        <dbReference type="ARBA" id="ARBA00018163"/>
    </source>
</evidence>
<comment type="similarity">
    <text evidence="4 14 15">Belongs to the APS kinase family.</text>
</comment>